<dbReference type="SUPFAM" id="SSF52058">
    <property type="entry name" value="L domain-like"/>
    <property type="match status" value="1"/>
</dbReference>
<dbReference type="PROSITE" id="PS51450">
    <property type="entry name" value="LRR"/>
    <property type="match status" value="3"/>
</dbReference>
<keyword evidence="7 11" id="KW-1133">Transmembrane helix</keyword>
<keyword evidence="14" id="KW-1185">Reference proteome</keyword>
<evidence type="ECO:0000256" key="6">
    <source>
        <dbReference type="ARBA" id="ARBA00022737"/>
    </source>
</evidence>
<evidence type="ECO:0000256" key="8">
    <source>
        <dbReference type="ARBA" id="ARBA00023136"/>
    </source>
</evidence>
<comment type="subcellular location">
    <subcellularLocation>
        <location evidence="1">Membrane</location>
        <topology evidence="1">Single-pass membrane protein</topology>
    </subcellularLocation>
</comment>
<dbReference type="PRINTS" id="PR01537">
    <property type="entry name" value="INTRLKN1R1F"/>
</dbReference>
<comment type="caution">
    <text evidence="13">The sequence shown here is derived from an EMBL/GenBank/DDBJ whole genome shotgun (WGS) entry which is preliminary data.</text>
</comment>
<organism evidence="13 14">
    <name type="scientific">Patella caerulea</name>
    <name type="common">Rayed Mediterranean limpet</name>
    <dbReference type="NCBI Taxonomy" id="87958"/>
    <lineage>
        <taxon>Eukaryota</taxon>
        <taxon>Metazoa</taxon>
        <taxon>Spiralia</taxon>
        <taxon>Lophotrochozoa</taxon>
        <taxon>Mollusca</taxon>
        <taxon>Gastropoda</taxon>
        <taxon>Patellogastropoda</taxon>
        <taxon>Patelloidea</taxon>
        <taxon>Patellidae</taxon>
        <taxon>Patella</taxon>
    </lineage>
</organism>
<dbReference type="PROSITE" id="PS50104">
    <property type="entry name" value="TIR"/>
    <property type="match status" value="1"/>
</dbReference>
<evidence type="ECO:0000256" key="4">
    <source>
        <dbReference type="ARBA" id="ARBA00022692"/>
    </source>
</evidence>
<accession>A0AAN8GFH0</accession>
<evidence type="ECO:0000256" key="9">
    <source>
        <dbReference type="ARBA" id="ARBA00023170"/>
    </source>
</evidence>
<evidence type="ECO:0000256" key="11">
    <source>
        <dbReference type="SAM" id="Phobius"/>
    </source>
</evidence>
<dbReference type="GO" id="GO:0038023">
    <property type="term" value="F:signaling receptor activity"/>
    <property type="evidence" value="ECO:0007669"/>
    <property type="project" value="TreeGrafter"/>
</dbReference>
<evidence type="ECO:0000256" key="5">
    <source>
        <dbReference type="ARBA" id="ARBA00022729"/>
    </source>
</evidence>
<keyword evidence="10" id="KW-0325">Glycoprotein</keyword>
<gene>
    <name evidence="13" type="ORF">SNE40_022276</name>
</gene>
<sequence>MDVVCLVFFLVVRMFKNGGTSSLRCKHSLDEHHTGISVDCSHRNLTSVPFDLPANTTTLNLNHNKLEHLLNHQFLYLHQLKSLSLNSNPLYDIQEEAFNNLTYLEDLQIMGHRLNYSLSSLPRGVFIPLMNLRTLTLRTIYYGSISRLILPDEPISYLTNLISLNIDTGDTVEFGTGFSQLKNLSELIFSNYGLDDQICRCTLKQIYNSTFAVFQNISITTLDLSGCVLDEMDKNVFAPFKNLKNLIIKANINTKLALPDAISTLHVFRNKTLESVTINNAASKLLYMKTAGYFLTLEILKDICIYSLDLQLNQINMVETSNFFKSPLPRLTRCLKHLDLSHNKIAARISPFNFYFGIPRFPNLEYFDISDQSIADRVVGKSDFQNYQHHDTHRIYPSLVHFPSNLKYLYFGGISRYNVMANLTVTGGRNVIALNISYNFAVFSDIKVTGLMNLQILDLSGNSCRYIIQSFFDFFPHLTRLGLRNTHLSTDKFFNIGKRLLQPLSKLESLDLSRNSLGILPHDIFQGLSNLKEVSLSYNNLITIPALSGLPRLQQIYLSKNSLVTIDEDTRQTLDELALNGHKIHLSISGNVLSCNCESLSLLQWLNQTNVSVDGGDYPCISYQGVKTTTGTVNRRFHSLYLHCFSYVWLTVAVTGMSVLVVAMLVSFVFVKNKLKIKLILLRMIGRYVKVKKREDFLYDVCVLYADDVYQWVCHTLRDELEVRRGLKLYLRDRDEVLGADKPTELYNTMDSSWKVVLILTPGFLASDFSSSTMSMCLSFITLTTPNRLNLIVDVNLNIPTNIDFFLESVNEENIYRYDINHVDANNPHFWNQIYHGVTAVDNK</sequence>
<evidence type="ECO:0000256" key="3">
    <source>
        <dbReference type="ARBA" id="ARBA00022614"/>
    </source>
</evidence>
<dbReference type="Pfam" id="PF13306">
    <property type="entry name" value="LRR_5"/>
    <property type="match status" value="2"/>
</dbReference>
<dbReference type="SUPFAM" id="SSF52047">
    <property type="entry name" value="RNI-like"/>
    <property type="match status" value="1"/>
</dbReference>
<feature type="transmembrane region" description="Helical" evidence="11">
    <location>
        <begin position="647"/>
        <end position="671"/>
    </location>
</feature>
<protein>
    <recommendedName>
        <fullName evidence="12">TIR domain-containing protein</fullName>
    </recommendedName>
</protein>
<dbReference type="InterPro" id="IPR026906">
    <property type="entry name" value="LRR_5"/>
</dbReference>
<evidence type="ECO:0000259" key="12">
    <source>
        <dbReference type="PROSITE" id="PS50104"/>
    </source>
</evidence>
<dbReference type="Gene3D" id="3.80.10.10">
    <property type="entry name" value="Ribonuclease Inhibitor"/>
    <property type="match status" value="3"/>
</dbReference>
<keyword evidence="9" id="KW-0675">Receptor</keyword>
<dbReference type="InterPro" id="IPR001611">
    <property type="entry name" value="Leu-rich_rpt"/>
</dbReference>
<evidence type="ECO:0000256" key="10">
    <source>
        <dbReference type="ARBA" id="ARBA00023180"/>
    </source>
</evidence>
<dbReference type="Proteomes" id="UP001347796">
    <property type="component" value="Unassembled WGS sequence"/>
</dbReference>
<dbReference type="EMBL" id="JAZGQO010000021">
    <property type="protein sequence ID" value="KAK6165329.1"/>
    <property type="molecule type" value="Genomic_DNA"/>
</dbReference>
<dbReference type="InterPro" id="IPR035897">
    <property type="entry name" value="Toll_tir_struct_dom_sf"/>
</dbReference>
<keyword evidence="5" id="KW-0732">Signal</keyword>
<comment type="similarity">
    <text evidence="2">Belongs to the Toll-like receptor family.</text>
</comment>
<name>A0AAN8GFH0_PATCE</name>
<dbReference type="AlphaFoldDB" id="A0AAN8GFH0"/>
<evidence type="ECO:0000256" key="2">
    <source>
        <dbReference type="ARBA" id="ARBA00009634"/>
    </source>
</evidence>
<dbReference type="InterPro" id="IPR000157">
    <property type="entry name" value="TIR_dom"/>
</dbReference>
<dbReference type="GO" id="GO:0005886">
    <property type="term" value="C:plasma membrane"/>
    <property type="evidence" value="ECO:0007669"/>
    <property type="project" value="TreeGrafter"/>
</dbReference>
<evidence type="ECO:0000256" key="7">
    <source>
        <dbReference type="ARBA" id="ARBA00022989"/>
    </source>
</evidence>
<proteinExistence type="inferred from homology"/>
<dbReference type="Pfam" id="PF13855">
    <property type="entry name" value="LRR_8"/>
    <property type="match status" value="1"/>
</dbReference>
<dbReference type="InterPro" id="IPR003591">
    <property type="entry name" value="Leu-rich_rpt_typical-subtyp"/>
</dbReference>
<evidence type="ECO:0000313" key="13">
    <source>
        <dbReference type="EMBL" id="KAK6165329.1"/>
    </source>
</evidence>
<dbReference type="SMART" id="SM00369">
    <property type="entry name" value="LRR_TYP"/>
    <property type="match status" value="6"/>
</dbReference>
<keyword evidence="3" id="KW-0433">Leucine-rich repeat</keyword>
<reference evidence="13 14" key="1">
    <citation type="submission" date="2024-01" db="EMBL/GenBank/DDBJ databases">
        <title>The genome of the rayed Mediterranean limpet Patella caerulea (Linnaeus, 1758).</title>
        <authorList>
            <person name="Anh-Thu Weber A."/>
            <person name="Halstead-Nussloch G."/>
        </authorList>
    </citation>
    <scope>NUCLEOTIDE SEQUENCE [LARGE SCALE GENOMIC DNA]</scope>
    <source>
        <strain evidence="13">AATW-2023a</strain>
        <tissue evidence="13">Whole specimen</tissue>
    </source>
</reference>
<dbReference type="GO" id="GO:0007165">
    <property type="term" value="P:signal transduction"/>
    <property type="evidence" value="ECO:0007669"/>
    <property type="project" value="InterPro"/>
</dbReference>
<keyword evidence="6" id="KW-0677">Repeat</keyword>
<keyword evidence="4 11" id="KW-0812">Transmembrane</keyword>
<evidence type="ECO:0000313" key="14">
    <source>
        <dbReference type="Proteomes" id="UP001347796"/>
    </source>
</evidence>
<dbReference type="Gene3D" id="3.40.50.10140">
    <property type="entry name" value="Toll/interleukin-1 receptor homology (TIR) domain"/>
    <property type="match status" value="1"/>
</dbReference>
<dbReference type="PANTHER" id="PTHR24365">
    <property type="entry name" value="TOLL-LIKE RECEPTOR"/>
    <property type="match status" value="1"/>
</dbReference>
<keyword evidence="8 11" id="KW-0472">Membrane</keyword>
<dbReference type="PANTHER" id="PTHR24365:SF541">
    <property type="entry name" value="PROTEIN TOLL-RELATED"/>
    <property type="match status" value="1"/>
</dbReference>
<dbReference type="InterPro" id="IPR032675">
    <property type="entry name" value="LRR_dom_sf"/>
</dbReference>
<dbReference type="SUPFAM" id="SSF52200">
    <property type="entry name" value="Toll/Interleukin receptor TIR domain"/>
    <property type="match status" value="1"/>
</dbReference>
<feature type="domain" description="TIR" evidence="12">
    <location>
        <begin position="697"/>
        <end position="838"/>
    </location>
</feature>
<dbReference type="PRINTS" id="PR00019">
    <property type="entry name" value="LEURICHRPT"/>
</dbReference>
<evidence type="ECO:0000256" key="1">
    <source>
        <dbReference type="ARBA" id="ARBA00004167"/>
    </source>
</evidence>